<dbReference type="PANTHER" id="PTHR43499:SF1">
    <property type="entry name" value="ABC TRANSPORTER I FAMILY MEMBER 1"/>
    <property type="match status" value="1"/>
</dbReference>
<evidence type="ECO:0000259" key="7">
    <source>
        <dbReference type="PROSITE" id="PS50893"/>
    </source>
</evidence>
<evidence type="ECO:0000256" key="4">
    <source>
        <dbReference type="ARBA" id="ARBA00022840"/>
    </source>
</evidence>
<dbReference type="PANTHER" id="PTHR43499">
    <property type="entry name" value="ABC TRANSPORTER I FAMILY MEMBER 1"/>
    <property type="match status" value="1"/>
</dbReference>
<dbReference type="PROSITE" id="PS50893">
    <property type="entry name" value="ABC_TRANSPORTER_2"/>
    <property type="match status" value="1"/>
</dbReference>
<evidence type="ECO:0000313" key="9">
    <source>
        <dbReference type="Proteomes" id="UP001453229"/>
    </source>
</evidence>
<dbReference type="RefSeq" id="WP_342594241.1">
    <property type="nucleotide sequence ID" value="NZ_CP151919.1"/>
</dbReference>
<dbReference type="InterPro" id="IPR005895">
    <property type="entry name" value="ABC_transptr_haem_export_CcmA"/>
</dbReference>
<keyword evidence="6" id="KW-0472">Membrane</keyword>
<sequence length="193" mass="20856">MEDLDLVVEDGEILRIEGPNGSGKTSLLKILTGQLSPTSGQLEWHGRSLTKALRDYLETLLFIGHAPGVTASLTAKENLGWSAALADIRVDDDAVEHALANVGLYGFEDVTAGQLSAGQQRRIALARLELIPRPLWILDEPFTALDRAGVGWLQERILAHRAAGGAIVLTTHHEFALDERVRTVQLGVVHGCA</sequence>
<evidence type="ECO:0000313" key="8">
    <source>
        <dbReference type="EMBL" id="XAD53011.1"/>
    </source>
</evidence>
<keyword evidence="9" id="KW-1185">Reference proteome</keyword>
<name>A0ABZ3CPH5_9GAMM</name>
<feature type="domain" description="ABC transporter" evidence="7">
    <location>
        <begin position="1"/>
        <end position="193"/>
    </location>
</feature>
<dbReference type="InterPro" id="IPR003439">
    <property type="entry name" value="ABC_transporter-like_ATP-bd"/>
</dbReference>
<keyword evidence="2" id="KW-0547">Nucleotide-binding</keyword>
<dbReference type="SUPFAM" id="SSF52540">
    <property type="entry name" value="P-loop containing nucleoside triphosphate hydrolases"/>
    <property type="match status" value="1"/>
</dbReference>
<dbReference type="Gene3D" id="3.40.50.300">
    <property type="entry name" value="P-loop containing nucleotide triphosphate hydrolases"/>
    <property type="match status" value="1"/>
</dbReference>
<dbReference type="InterPro" id="IPR027417">
    <property type="entry name" value="P-loop_NTPase"/>
</dbReference>
<dbReference type="Pfam" id="PF00005">
    <property type="entry name" value="ABC_tran"/>
    <property type="match status" value="1"/>
</dbReference>
<protein>
    <submittedName>
        <fullName evidence="8">Cytochrome c biogenesis heme-transporting ATPase CcmA</fullName>
    </submittedName>
</protein>
<dbReference type="Proteomes" id="UP001453229">
    <property type="component" value="Chromosome"/>
</dbReference>
<keyword evidence="3" id="KW-0201">Cytochrome c-type biogenesis</keyword>
<evidence type="ECO:0000256" key="6">
    <source>
        <dbReference type="ARBA" id="ARBA00023136"/>
    </source>
</evidence>
<dbReference type="SMART" id="SM00382">
    <property type="entry name" value="AAA"/>
    <property type="match status" value="1"/>
</dbReference>
<gene>
    <name evidence="8" type="primary">ccmA</name>
    <name evidence="8" type="ORF">AAGT95_14315</name>
</gene>
<proteinExistence type="predicted"/>
<evidence type="ECO:0000256" key="5">
    <source>
        <dbReference type="ARBA" id="ARBA00022967"/>
    </source>
</evidence>
<evidence type="ECO:0000256" key="3">
    <source>
        <dbReference type="ARBA" id="ARBA00022748"/>
    </source>
</evidence>
<dbReference type="NCBIfam" id="NF010061">
    <property type="entry name" value="PRK13538.1"/>
    <property type="match status" value="1"/>
</dbReference>
<evidence type="ECO:0000256" key="2">
    <source>
        <dbReference type="ARBA" id="ARBA00022741"/>
    </source>
</evidence>
<keyword evidence="5" id="KW-1278">Translocase</keyword>
<keyword evidence="4" id="KW-0067">ATP-binding</keyword>
<reference evidence="8 9" key="1">
    <citation type="submission" date="2024-04" db="EMBL/GenBank/DDBJ databases">
        <title>Salinicola lusitanus LLJ914,a marine bacterium isolated from the Okinawa Trough.</title>
        <authorList>
            <person name="Li J."/>
        </authorList>
    </citation>
    <scope>NUCLEOTIDE SEQUENCE [LARGE SCALE GENOMIC DNA]</scope>
    <source>
        <strain evidence="8 9">LLJ914</strain>
    </source>
</reference>
<dbReference type="NCBIfam" id="TIGR01189">
    <property type="entry name" value="ccmA"/>
    <property type="match status" value="1"/>
</dbReference>
<dbReference type="InterPro" id="IPR003593">
    <property type="entry name" value="AAA+_ATPase"/>
</dbReference>
<keyword evidence="1" id="KW-0813">Transport</keyword>
<evidence type="ECO:0000256" key="1">
    <source>
        <dbReference type="ARBA" id="ARBA00022448"/>
    </source>
</evidence>
<organism evidence="8 9">
    <name type="scientific">Salinicola lusitanus</name>
    <dbReference type="NCBI Taxonomy" id="1949085"/>
    <lineage>
        <taxon>Bacteria</taxon>
        <taxon>Pseudomonadati</taxon>
        <taxon>Pseudomonadota</taxon>
        <taxon>Gammaproteobacteria</taxon>
        <taxon>Oceanospirillales</taxon>
        <taxon>Halomonadaceae</taxon>
        <taxon>Salinicola</taxon>
    </lineage>
</organism>
<dbReference type="EMBL" id="CP151919">
    <property type="protein sequence ID" value="XAD53011.1"/>
    <property type="molecule type" value="Genomic_DNA"/>
</dbReference>
<accession>A0ABZ3CPH5</accession>